<protein>
    <submittedName>
        <fullName evidence="2">Uncharacterized protein</fullName>
    </submittedName>
</protein>
<dbReference type="VEuPathDB" id="VectorBase:RPRC007945"/>
<evidence type="ECO:0000313" key="3">
    <source>
        <dbReference type="Proteomes" id="UP000015103"/>
    </source>
</evidence>
<feature type="region of interest" description="Disordered" evidence="1">
    <location>
        <begin position="116"/>
        <end position="179"/>
    </location>
</feature>
<evidence type="ECO:0000313" key="2">
    <source>
        <dbReference type="EnsemblMetazoa" id="RPRC007945-PA"/>
    </source>
</evidence>
<dbReference type="InParanoid" id="T1HV75"/>
<organism evidence="2 3">
    <name type="scientific">Rhodnius prolixus</name>
    <name type="common">Triatomid bug</name>
    <dbReference type="NCBI Taxonomy" id="13249"/>
    <lineage>
        <taxon>Eukaryota</taxon>
        <taxon>Metazoa</taxon>
        <taxon>Ecdysozoa</taxon>
        <taxon>Arthropoda</taxon>
        <taxon>Hexapoda</taxon>
        <taxon>Insecta</taxon>
        <taxon>Pterygota</taxon>
        <taxon>Neoptera</taxon>
        <taxon>Paraneoptera</taxon>
        <taxon>Hemiptera</taxon>
        <taxon>Heteroptera</taxon>
        <taxon>Panheteroptera</taxon>
        <taxon>Cimicomorpha</taxon>
        <taxon>Reduviidae</taxon>
        <taxon>Triatominae</taxon>
        <taxon>Rhodnius</taxon>
    </lineage>
</organism>
<sequence length="179" mass="19941">MGLILMIQDNKLLEVPLASNLKKHIFCKNVKVKSLHEIAQLKSGINCNDCVLKTADQKLLTPFKLKIKTDNLRKRGLEERRDSTSSDEELLEINAIKEENELEDVGEELVQKAFDNNGESSSASSPGNITPGNAKCHHQTSTPACQQPTTPSLPQHDDMSPITRSAQRMPKAMQLRKIL</sequence>
<dbReference type="HOGENOM" id="CLU_1505305_0_0_1"/>
<feature type="compositionally biased region" description="Polar residues" evidence="1">
    <location>
        <begin position="117"/>
        <end position="131"/>
    </location>
</feature>
<dbReference type="EnsemblMetazoa" id="RPRC007945-RA">
    <property type="protein sequence ID" value="RPRC007945-PA"/>
    <property type="gene ID" value="RPRC007945"/>
</dbReference>
<feature type="compositionally biased region" description="Polar residues" evidence="1">
    <location>
        <begin position="139"/>
        <end position="153"/>
    </location>
</feature>
<dbReference type="EMBL" id="ACPB03024492">
    <property type="status" value="NOT_ANNOTATED_CDS"/>
    <property type="molecule type" value="Genomic_DNA"/>
</dbReference>
<proteinExistence type="predicted"/>
<keyword evidence="3" id="KW-1185">Reference proteome</keyword>
<name>T1HV75_RHOPR</name>
<evidence type="ECO:0000256" key="1">
    <source>
        <dbReference type="SAM" id="MobiDB-lite"/>
    </source>
</evidence>
<accession>T1HV75</accession>
<dbReference type="EMBL" id="ACPB03024493">
    <property type="status" value="NOT_ANNOTATED_CDS"/>
    <property type="molecule type" value="Genomic_DNA"/>
</dbReference>
<dbReference type="AlphaFoldDB" id="T1HV75"/>
<reference evidence="2" key="1">
    <citation type="submission" date="2015-05" db="UniProtKB">
        <authorList>
            <consortium name="EnsemblMetazoa"/>
        </authorList>
    </citation>
    <scope>IDENTIFICATION</scope>
</reference>
<dbReference type="Proteomes" id="UP000015103">
    <property type="component" value="Unassembled WGS sequence"/>
</dbReference>